<protein>
    <recommendedName>
        <fullName evidence="18">Bifunctional protein GlmU</fullName>
    </recommendedName>
    <domain>
        <recommendedName>
            <fullName evidence="18">UDP-N-acetylglucosamine pyrophosphorylase</fullName>
            <ecNumber evidence="18">2.7.7.23</ecNumber>
        </recommendedName>
        <alternativeName>
            <fullName evidence="18">N-acetylglucosamine-1-phosphate uridyltransferase</fullName>
        </alternativeName>
    </domain>
    <domain>
        <recommendedName>
            <fullName evidence="18">Glucosamine-1-phosphate N-acetyltransferase</fullName>
            <ecNumber evidence="18">2.3.1.157</ecNumber>
        </recommendedName>
    </domain>
</protein>
<keyword evidence="12 18" id="KW-0511">Multifunctional enzyme</keyword>
<evidence type="ECO:0000256" key="16">
    <source>
        <dbReference type="ARBA" id="ARBA00048493"/>
    </source>
</evidence>
<feature type="region of interest" description="Disordered" evidence="19">
    <location>
        <begin position="439"/>
        <end position="458"/>
    </location>
</feature>
<keyword evidence="9 18" id="KW-0460">Magnesium</keyword>
<keyword evidence="4 18" id="KW-0963">Cytoplasm</keyword>
<comment type="similarity">
    <text evidence="2 18">In the C-terminal section; belongs to the transferase hexapeptide repeat family.</text>
</comment>
<feature type="binding site" evidence="18">
    <location>
        <begin position="76"/>
        <end position="77"/>
    </location>
    <ligand>
        <name>UDP-N-acetyl-alpha-D-glucosamine</name>
        <dbReference type="ChEBI" id="CHEBI:57705"/>
    </ligand>
</feature>
<feature type="binding site" evidence="18">
    <location>
        <position position="377"/>
    </location>
    <ligand>
        <name>acetyl-CoA</name>
        <dbReference type="ChEBI" id="CHEBI:57288"/>
    </ligand>
</feature>
<evidence type="ECO:0000256" key="11">
    <source>
        <dbReference type="ARBA" id="ARBA00022984"/>
    </source>
</evidence>
<dbReference type="Gene3D" id="2.160.10.10">
    <property type="entry name" value="Hexapeptide repeat proteins"/>
    <property type="match status" value="1"/>
</dbReference>
<feature type="compositionally biased region" description="Basic and acidic residues" evidence="19">
    <location>
        <begin position="442"/>
        <end position="458"/>
    </location>
</feature>
<feature type="binding site" evidence="18">
    <location>
        <begin position="6"/>
        <end position="9"/>
    </location>
    <ligand>
        <name>UDP-N-acetyl-alpha-D-glucosamine</name>
        <dbReference type="ChEBI" id="CHEBI:57705"/>
    </ligand>
</feature>
<feature type="region of interest" description="Linker" evidence="18">
    <location>
        <begin position="227"/>
        <end position="247"/>
    </location>
</feature>
<comment type="similarity">
    <text evidence="3 18">In the N-terminal section; belongs to the N-acetylglucosamine-1-phosphate uridyltransferase family.</text>
</comment>
<evidence type="ECO:0000256" key="15">
    <source>
        <dbReference type="ARBA" id="ARBA00048247"/>
    </source>
</evidence>
<reference evidence="22 23" key="1">
    <citation type="submission" date="2024-08" db="EMBL/GenBank/DDBJ databases">
        <title>Whole-genome sequencing of halo(alkali)philic microorganisms from hypersaline lakes.</title>
        <authorList>
            <person name="Sorokin D.Y."/>
            <person name="Merkel A.Y."/>
            <person name="Messina E."/>
            <person name="Yakimov M."/>
        </authorList>
    </citation>
    <scope>NUCLEOTIDE SEQUENCE [LARGE SCALE GENOMIC DNA]</scope>
    <source>
        <strain evidence="22 23">Cl-TMA</strain>
    </source>
</reference>
<dbReference type="InterPro" id="IPR029044">
    <property type="entry name" value="Nucleotide-diphossugar_trans"/>
</dbReference>
<dbReference type="InterPro" id="IPR050065">
    <property type="entry name" value="GlmU-like"/>
</dbReference>
<feature type="domain" description="MobA-like NTP transferase" evidence="20">
    <location>
        <begin position="3"/>
        <end position="143"/>
    </location>
</feature>
<dbReference type="RefSeq" id="WP_373654021.1">
    <property type="nucleotide sequence ID" value="NZ_JBGUAW010000001.1"/>
</dbReference>
<dbReference type="PANTHER" id="PTHR43584:SF3">
    <property type="entry name" value="BIFUNCTIONAL PROTEIN GLMU"/>
    <property type="match status" value="1"/>
</dbReference>
<feature type="domain" description="Mannose-1-phosphate guanyltransferase C-terminal" evidence="21">
    <location>
        <begin position="260"/>
        <end position="350"/>
    </location>
</feature>
<keyword evidence="10 18" id="KW-0133">Cell shape</keyword>
<evidence type="ECO:0000256" key="3">
    <source>
        <dbReference type="ARBA" id="ARBA00007947"/>
    </source>
</evidence>
<dbReference type="InterPro" id="IPR005882">
    <property type="entry name" value="Bifunctional_GlmU"/>
</dbReference>
<evidence type="ECO:0000256" key="19">
    <source>
        <dbReference type="SAM" id="MobiDB-lite"/>
    </source>
</evidence>
<feature type="binding site" evidence="18">
    <location>
        <begin position="383"/>
        <end position="384"/>
    </location>
    <ligand>
        <name>acetyl-CoA</name>
        <dbReference type="ChEBI" id="CHEBI:57288"/>
    </ligand>
</feature>
<evidence type="ECO:0000256" key="6">
    <source>
        <dbReference type="ARBA" id="ARBA00022695"/>
    </source>
</evidence>
<evidence type="ECO:0000313" key="22">
    <source>
        <dbReference type="EMBL" id="MFA9459229.1"/>
    </source>
</evidence>
<comment type="pathway">
    <text evidence="18">Nucleotide-sugar biosynthesis; UDP-N-acetyl-alpha-D-glucosamine biosynthesis; N-acetyl-alpha-D-glucosamine 1-phosphate from alpha-D-glucosamine 6-phosphate (route II): step 2/2.</text>
</comment>
<comment type="function">
    <text evidence="17 18">Catalyzes the last two sequential reactions in the de novo biosynthetic pathway for UDP-N-acetylglucosamine (UDP-GlcNAc). The C-terminal domain catalyzes the transfer of acetyl group from acetyl coenzyme A to glucosamine-1-phosphate (GlcN-1-P) to produce N-acetylglucosamine-1-phosphate (GlcNAc-1-P), which is converted into UDP-GlcNAc by the transfer of uridine 5-monophosphate (from uridine 5-triphosphate), a reaction catalyzed by the N-terminal domain.</text>
</comment>
<evidence type="ECO:0000313" key="23">
    <source>
        <dbReference type="Proteomes" id="UP001575181"/>
    </source>
</evidence>
<keyword evidence="5 18" id="KW-0808">Transferase</keyword>
<keyword evidence="23" id="KW-1185">Reference proteome</keyword>
<dbReference type="GO" id="GO:0003977">
    <property type="term" value="F:UDP-N-acetylglucosamine diphosphorylase activity"/>
    <property type="evidence" value="ECO:0007669"/>
    <property type="project" value="UniProtKB-EC"/>
</dbReference>
<proteinExistence type="inferred from homology"/>
<comment type="catalytic activity">
    <reaction evidence="15 18">
        <text>alpha-D-glucosamine 1-phosphate + acetyl-CoA = N-acetyl-alpha-D-glucosamine 1-phosphate + CoA + H(+)</text>
        <dbReference type="Rhea" id="RHEA:13725"/>
        <dbReference type="ChEBI" id="CHEBI:15378"/>
        <dbReference type="ChEBI" id="CHEBI:57287"/>
        <dbReference type="ChEBI" id="CHEBI:57288"/>
        <dbReference type="ChEBI" id="CHEBI:57776"/>
        <dbReference type="ChEBI" id="CHEBI:58516"/>
        <dbReference type="EC" id="2.3.1.157"/>
    </reaction>
</comment>
<feature type="binding site" evidence="18">
    <location>
        <position position="348"/>
    </location>
    <ligand>
        <name>UDP-N-acetyl-alpha-D-glucosamine</name>
        <dbReference type="ChEBI" id="CHEBI:57705"/>
    </ligand>
</feature>
<dbReference type="Proteomes" id="UP001575181">
    <property type="component" value="Unassembled WGS sequence"/>
</dbReference>
<comment type="catalytic activity">
    <reaction evidence="16 18">
        <text>N-acetyl-alpha-D-glucosamine 1-phosphate + UTP + H(+) = UDP-N-acetyl-alpha-D-glucosamine + diphosphate</text>
        <dbReference type="Rhea" id="RHEA:13509"/>
        <dbReference type="ChEBI" id="CHEBI:15378"/>
        <dbReference type="ChEBI" id="CHEBI:33019"/>
        <dbReference type="ChEBI" id="CHEBI:46398"/>
        <dbReference type="ChEBI" id="CHEBI:57705"/>
        <dbReference type="ChEBI" id="CHEBI:57776"/>
        <dbReference type="EC" id="2.7.7.23"/>
    </reaction>
</comment>
<dbReference type="CDD" id="cd02540">
    <property type="entry name" value="GT2_GlmU_N_bac"/>
    <property type="match status" value="1"/>
</dbReference>
<evidence type="ECO:0000256" key="8">
    <source>
        <dbReference type="ARBA" id="ARBA00022737"/>
    </source>
</evidence>
<feature type="binding site" evidence="18">
    <location>
        <position position="402"/>
    </location>
    <ligand>
        <name>acetyl-CoA</name>
        <dbReference type="ChEBI" id="CHEBI:57288"/>
    </ligand>
</feature>
<comment type="subunit">
    <text evidence="18">Homotrimer.</text>
</comment>
<dbReference type="Pfam" id="PF12804">
    <property type="entry name" value="NTP_transf_3"/>
    <property type="match status" value="1"/>
</dbReference>
<comment type="pathway">
    <text evidence="18">Bacterial outer membrane biogenesis; LPS lipid A biosynthesis.</text>
</comment>
<keyword evidence="11 18" id="KW-0573">Peptidoglycan synthesis</keyword>
<dbReference type="Pfam" id="PF25087">
    <property type="entry name" value="GMPPB_C"/>
    <property type="match status" value="1"/>
</dbReference>
<evidence type="ECO:0000259" key="20">
    <source>
        <dbReference type="Pfam" id="PF12804"/>
    </source>
</evidence>
<evidence type="ECO:0000256" key="18">
    <source>
        <dbReference type="HAMAP-Rule" id="MF_01631"/>
    </source>
</evidence>
<evidence type="ECO:0000256" key="4">
    <source>
        <dbReference type="ARBA" id="ARBA00022490"/>
    </source>
</evidence>
<keyword evidence="7 18" id="KW-0479">Metal-binding</keyword>
<comment type="cofactor">
    <cofactor evidence="18">
        <name>Mg(2+)</name>
        <dbReference type="ChEBI" id="CHEBI:18420"/>
    </cofactor>
    <text evidence="18">Binds 1 Mg(2+) ion per subunit.</text>
</comment>
<feature type="binding site" evidence="18">
    <location>
        <position position="437"/>
    </location>
    <ligand>
        <name>acetyl-CoA</name>
        <dbReference type="ChEBI" id="CHEBI:57288"/>
    </ligand>
</feature>
<keyword evidence="13 18" id="KW-0012">Acyltransferase</keyword>
<evidence type="ECO:0000256" key="12">
    <source>
        <dbReference type="ARBA" id="ARBA00023268"/>
    </source>
</evidence>
<feature type="active site" description="Proton acceptor" evidence="18">
    <location>
        <position position="360"/>
    </location>
</feature>
<evidence type="ECO:0000256" key="7">
    <source>
        <dbReference type="ARBA" id="ARBA00022723"/>
    </source>
</evidence>
<dbReference type="EMBL" id="JBGUAW010000001">
    <property type="protein sequence ID" value="MFA9459229.1"/>
    <property type="molecule type" value="Genomic_DNA"/>
</dbReference>
<feature type="binding site" evidence="18">
    <location>
        <position position="137"/>
    </location>
    <ligand>
        <name>UDP-N-acetyl-alpha-D-glucosamine</name>
        <dbReference type="ChEBI" id="CHEBI:57705"/>
    </ligand>
</feature>
<comment type="caution">
    <text evidence="22">The sequence shown here is derived from an EMBL/GenBank/DDBJ whole genome shotgun (WGS) entry which is preliminary data.</text>
</comment>
<evidence type="ECO:0000256" key="5">
    <source>
        <dbReference type="ARBA" id="ARBA00022679"/>
    </source>
</evidence>
<feature type="binding site" evidence="18">
    <location>
        <position position="20"/>
    </location>
    <ligand>
        <name>UDP-N-acetyl-alpha-D-glucosamine</name>
        <dbReference type="ChEBI" id="CHEBI:57705"/>
    </ligand>
</feature>
<evidence type="ECO:0000256" key="17">
    <source>
        <dbReference type="ARBA" id="ARBA00049628"/>
    </source>
</evidence>
<comment type="caution">
    <text evidence="18">Lacks conserved residue(s) required for the propagation of feature annotation.</text>
</comment>
<dbReference type="Gene3D" id="3.90.550.10">
    <property type="entry name" value="Spore Coat Polysaccharide Biosynthesis Protein SpsA, Chain A"/>
    <property type="match status" value="1"/>
</dbReference>
<dbReference type="InterPro" id="IPR038009">
    <property type="entry name" value="GlmU_C_LbH"/>
</dbReference>
<keyword evidence="8 18" id="KW-0677">Repeat</keyword>
<evidence type="ECO:0000259" key="21">
    <source>
        <dbReference type="Pfam" id="PF25087"/>
    </source>
</evidence>
<feature type="binding site" evidence="18">
    <location>
        <position position="224"/>
    </location>
    <ligand>
        <name>Mg(2+)</name>
        <dbReference type="ChEBI" id="CHEBI:18420"/>
    </ligand>
</feature>
<dbReference type="PANTHER" id="PTHR43584">
    <property type="entry name" value="NUCLEOTIDYL TRANSFERASE"/>
    <property type="match status" value="1"/>
</dbReference>
<comment type="subcellular location">
    <subcellularLocation>
        <location evidence="1 18">Cytoplasm</location>
    </subcellularLocation>
</comment>
<dbReference type="Pfam" id="PF00132">
    <property type="entry name" value="Hexapep"/>
    <property type="match status" value="1"/>
</dbReference>
<gene>
    <name evidence="18 22" type="primary">glmU</name>
    <name evidence="22" type="ORF">ACERLL_00120</name>
</gene>
<dbReference type="EC" id="2.7.7.23" evidence="18"/>
<feature type="binding site" evidence="18">
    <location>
        <position position="420"/>
    </location>
    <ligand>
        <name>acetyl-CoA</name>
        <dbReference type="ChEBI" id="CHEBI:57288"/>
    </ligand>
</feature>
<dbReference type="CDD" id="cd03353">
    <property type="entry name" value="LbH_GlmU_C"/>
    <property type="match status" value="1"/>
</dbReference>
<comment type="pathway">
    <text evidence="18">Nucleotide-sugar biosynthesis; UDP-N-acetyl-alpha-D-glucosamine biosynthesis; UDP-N-acetyl-alpha-D-glucosamine from N-acetyl-alpha-D-glucosamine 1-phosphate: step 1/1.</text>
</comment>
<feature type="region of interest" description="Pyrophosphorylase" evidence="18">
    <location>
        <begin position="1"/>
        <end position="226"/>
    </location>
</feature>
<evidence type="ECO:0000256" key="9">
    <source>
        <dbReference type="ARBA" id="ARBA00022842"/>
    </source>
</evidence>
<keyword evidence="14 18" id="KW-0961">Cell wall biogenesis/degradation</keyword>
<accession>A0ABV4TQ15</accession>
<keyword evidence="6 18" id="KW-0548">Nucleotidyltransferase</keyword>
<feature type="binding site" evidence="18">
    <location>
        <position position="374"/>
    </location>
    <ligand>
        <name>UDP-N-acetyl-alpha-D-glucosamine</name>
        <dbReference type="ChEBI" id="CHEBI:57705"/>
    </ligand>
</feature>
<feature type="binding site" evidence="18">
    <location>
        <position position="224"/>
    </location>
    <ligand>
        <name>UDP-N-acetyl-alpha-D-glucosamine</name>
        <dbReference type="ChEBI" id="CHEBI:57705"/>
    </ligand>
</feature>
<name>A0ABV4TQ15_9GAMM</name>
<dbReference type="SUPFAM" id="SSF51161">
    <property type="entry name" value="Trimeric LpxA-like enzymes"/>
    <property type="match status" value="1"/>
</dbReference>
<dbReference type="HAMAP" id="MF_01631">
    <property type="entry name" value="GlmU"/>
    <property type="match status" value="1"/>
</dbReference>
<dbReference type="InterPro" id="IPR025877">
    <property type="entry name" value="MobA-like_NTP_Trfase"/>
</dbReference>
<evidence type="ECO:0000256" key="1">
    <source>
        <dbReference type="ARBA" id="ARBA00004496"/>
    </source>
</evidence>
<sequence length="458" mass="48492">MTVVILAAGQGTRMRSDLPKVLHEVGGRPMVEHVLEATRSLSPSAIRLVVGHGAERVRERVEAPDVTLVEQPEQRGTGHAVQCAGSDFSDADWVLVLNGDVPLLRGSTLAQWTEALEAADHDLGILTTHPEDPTGYGRILRDDRGRVTGIREEKDAGPEERSIGEVFTGTLAVRGERLGPWLEALTADNAQGEYYLTDVVGMAAGARGVLAHRVADPGEVQGVNNRSHLAIVEHSYQRRIAEALMAEGVTLRAPERTVVYGQVVPAPDVVVDPDCQFEGEVVLEAGAHIGPGCVLRNCRIGAGARLEAYSHVDGAAVGPGASVGPFARLRPDTILEQGSKVGNFVEVKKARLGAGAKANHLSYVGDAEVGAGANLGAGTITCNYDGYRKHRTVIGPGAFIGSAVQLVAPVTVGEAATIGAGSTITKDAPEGALTLSRAKQFTRHDWKRPEERAKEEQE</sequence>
<dbReference type="GO" id="GO:0019134">
    <property type="term" value="F:glucosamine-1-phosphate N-acetyltransferase activity"/>
    <property type="evidence" value="ECO:0007669"/>
    <property type="project" value="UniProtKB-EC"/>
</dbReference>
<dbReference type="EC" id="2.3.1.157" evidence="18"/>
<evidence type="ECO:0000256" key="10">
    <source>
        <dbReference type="ARBA" id="ARBA00022960"/>
    </source>
</evidence>
<feature type="binding site" evidence="18">
    <location>
        <position position="71"/>
    </location>
    <ligand>
        <name>UDP-N-acetyl-alpha-D-glucosamine</name>
        <dbReference type="ChEBI" id="CHEBI:57705"/>
    </ligand>
</feature>
<feature type="binding site" evidence="18">
    <location>
        <position position="363"/>
    </location>
    <ligand>
        <name>UDP-N-acetyl-alpha-D-glucosamine</name>
        <dbReference type="ChEBI" id="CHEBI:57705"/>
    </ligand>
</feature>
<evidence type="ECO:0000256" key="2">
    <source>
        <dbReference type="ARBA" id="ARBA00007707"/>
    </source>
</evidence>
<feature type="region of interest" description="N-acetyltransferase" evidence="18">
    <location>
        <begin position="248"/>
        <end position="458"/>
    </location>
</feature>
<dbReference type="InterPro" id="IPR001451">
    <property type="entry name" value="Hexapep"/>
</dbReference>
<dbReference type="InterPro" id="IPR011004">
    <property type="entry name" value="Trimer_LpxA-like_sf"/>
</dbReference>
<dbReference type="InterPro" id="IPR056729">
    <property type="entry name" value="GMPPB_C"/>
</dbReference>
<evidence type="ECO:0000256" key="14">
    <source>
        <dbReference type="ARBA" id="ARBA00023316"/>
    </source>
</evidence>
<organism evidence="22 23">
    <name type="scientific">Thiohalorhabdus methylotrophus</name>
    <dbReference type="NCBI Taxonomy" id="3242694"/>
    <lineage>
        <taxon>Bacteria</taxon>
        <taxon>Pseudomonadati</taxon>
        <taxon>Pseudomonadota</taxon>
        <taxon>Gammaproteobacteria</taxon>
        <taxon>Thiohalorhabdales</taxon>
        <taxon>Thiohalorhabdaceae</taxon>
        <taxon>Thiohalorhabdus</taxon>
    </lineage>
</organism>
<evidence type="ECO:0000256" key="13">
    <source>
        <dbReference type="ARBA" id="ARBA00023315"/>
    </source>
</evidence>
<dbReference type="NCBIfam" id="TIGR01173">
    <property type="entry name" value="glmU"/>
    <property type="match status" value="1"/>
</dbReference>
<feature type="binding site" evidence="18">
    <location>
        <position position="100"/>
    </location>
    <ligand>
        <name>Mg(2+)</name>
        <dbReference type="ChEBI" id="CHEBI:18420"/>
    </ligand>
</feature>
<feature type="binding site" evidence="18">
    <location>
        <position position="152"/>
    </location>
    <ligand>
        <name>UDP-N-acetyl-alpha-D-glucosamine</name>
        <dbReference type="ChEBI" id="CHEBI:57705"/>
    </ligand>
</feature>
<feature type="binding site" evidence="18">
    <location>
        <position position="330"/>
    </location>
    <ligand>
        <name>UDP-N-acetyl-alpha-D-glucosamine</name>
        <dbReference type="ChEBI" id="CHEBI:57705"/>
    </ligand>
</feature>
<dbReference type="SUPFAM" id="SSF53448">
    <property type="entry name" value="Nucleotide-diphospho-sugar transferases"/>
    <property type="match status" value="1"/>
</dbReference>